<dbReference type="Pfam" id="PF02817">
    <property type="entry name" value="E3_binding"/>
    <property type="match status" value="1"/>
</dbReference>
<evidence type="ECO:0000256" key="4">
    <source>
        <dbReference type="RuleBase" id="RU003423"/>
    </source>
</evidence>
<dbReference type="GO" id="GO:0004742">
    <property type="term" value="F:dihydrolipoyllysine-residue acetyltransferase activity"/>
    <property type="evidence" value="ECO:0007669"/>
    <property type="project" value="TreeGrafter"/>
</dbReference>
<dbReference type="InterPro" id="IPR000089">
    <property type="entry name" value="Biotin_lipoyl"/>
</dbReference>
<gene>
    <name evidence="8" type="ORF">CVIRNUC_009080</name>
</gene>
<feature type="region of interest" description="Disordered" evidence="5">
    <location>
        <begin position="201"/>
        <end position="240"/>
    </location>
</feature>
<dbReference type="EMBL" id="CAUYUE010000013">
    <property type="protein sequence ID" value="CAK0785868.1"/>
    <property type="molecule type" value="Genomic_DNA"/>
</dbReference>
<dbReference type="FunFam" id="2.40.50.100:FF:000010">
    <property type="entry name" value="Acetyltransferase component of pyruvate dehydrogenase complex"/>
    <property type="match status" value="1"/>
</dbReference>
<keyword evidence="2 4" id="KW-0450">Lipoyl</keyword>
<dbReference type="SUPFAM" id="SSF47005">
    <property type="entry name" value="Peripheral subunit-binding domain of 2-oxo acid dehydrogenase complex"/>
    <property type="match status" value="1"/>
</dbReference>
<keyword evidence="9" id="KW-1185">Reference proteome</keyword>
<dbReference type="PROSITE" id="PS51826">
    <property type="entry name" value="PSBD"/>
    <property type="match status" value="1"/>
</dbReference>
<sequence length="549" mass="56763">MWMPKSADDLGDDMDGSATLHQCSRLPAARLRKQKKDLLRTDRIMSALKGAVDMRSCASRGASPALGLRPVCIRVPRRSLQTSNAVKEIFMPALSSTMTEGKIVSWLKGPGDKVSKGESVVVVESDKADMDVESFNDGIIGAIVIPEGGVANVGDPIAFIAESADDMEEAKSKAGSSSNGAAPAAIEKPAVAEVLEQPPEPAAVAAAHATASAPPPPPPPSSAAPPPPPPPPAPVNKRADGRVIATPYAKKLAKDMGIDLANIGGSGPNGRITASDVEAAKNGGPKTAAAPAAAAPAAPAMPKAAPAPAVEAAAKSAGTTVSELRGTTVPFTSLQTAVARNMLESLKVPEFRVSYTITTDKFDALYKQLKPKGVTLTALLAKAAGVALAQHPVLYASCTADGNGITYNERINVALAVAMPDGGLITPVIKDADTTDIYQISRNWADLVKRARAKQLAPDEFQSGTFTISNLGNFGADIFDAILPPGTAAILAVGGSKPTVTADKNGRMGVEKQMQVNLTCDHRIVYGAQAAEFLMALKAVIENPEQLTL</sequence>
<dbReference type="EC" id="2.3.1.-" evidence="4"/>
<organism evidence="8 9">
    <name type="scientific">Coccomyxa viridis</name>
    <dbReference type="NCBI Taxonomy" id="1274662"/>
    <lineage>
        <taxon>Eukaryota</taxon>
        <taxon>Viridiplantae</taxon>
        <taxon>Chlorophyta</taxon>
        <taxon>core chlorophytes</taxon>
        <taxon>Trebouxiophyceae</taxon>
        <taxon>Trebouxiophyceae incertae sedis</taxon>
        <taxon>Coccomyxaceae</taxon>
        <taxon>Coccomyxa</taxon>
    </lineage>
</organism>
<keyword evidence="4" id="KW-0012">Acyltransferase</keyword>
<dbReference type="InterPro" id="IPR004167">
    <property type="entry name" value="PSBD"/>
</dbReference>
<dbReference type="Pfam" id="PF00364">
    <property type="entry name" value="Biotin_lipoyl"/>
    <property type="match status" value="1"/>
</dbReference>
<name>A0AAV1IEW1_9CHLO</name>
<dbReference type="Gene3D" id="4.10.320.10">
    <property type="entry name" value="E3-binding domain"/>
    <property type="match status" value="1"/>
</dbReference>
<keyword evidence="3" id="KW-0809">Transit peptide</keyword>
<proteinExistence type="inferred from homology"/>
<dbReference type="CDD" id="cd06849">
    <property type="entry name" value="lipoyl_domain"/>
    <property type="match status" value="1"/>
</dbReference>
<dbReference type="PANTHER" id="PTHR23151">
    <property type="entry name" value="DIHYDROLIPOAMIDE ACETYL/SUCCINYL-TRANSFERASE-RELATED"/>
    <property type="match status" value="1"/>
</dbReference>
<evidence type="ECO:0000313" key="8">
    <source>
        <dbReference type="EMBL" id="CAK0785868.1"/>
    </source>
</evidence>
<feature type="compositionally biased region" description="Pro residues" evidence="5">
    <location>
        <begin position="213"/>
        <end position="234"/>
    </location>
</feature>
<dbReference type="Pfam" id="PF00198">
    <property type="entry name" value="2-oxoacid_dh"/>
    <property type="match status" value="1"/>
</dbReference>
<dbReference type="InterPro" id="IPR001078">
    <property type="entry name" value="2-oxoacid_DH_actylTfrase"/>
</dbReference>
<dbReference type="PROSITE" id="PS00189">
    <property type="entry name" value="LIPOYL"/>
    <property type="match status" value="1"/>
</dbReference>
<dbReference type="SUPFAM" id="SSF51230">
    <property type="entry name" value="Single hybrid motif"/>
    <property type="match status" value="1"/>
</dbReference>
<evidence type="ECO:0000313" key="9">
    <source>
        <dbReference type="Proteomes" id="UP001314263"/>
    </source>
</evidence>
<evidence type="ECO:0000256" key="3">
    <source>
        <dbReference type="ARBA" id="ARBA00022946"/>
    </source>
</evidence>
<dbReference type="InterPro" id="IPR023213">
    <property type="entry name" value="CAT-like_dom_sf"/>
</dbReference>
<dbReference type="GO" id="GO:0006086">
    <property type="term" value="P:pyruvate decarboxylation to acetyl-CoA"/>
    <property type="evidence" value="ECO:0007669"/>
    <property type="project" value="InterPro"/>
</dbReference>
<dbReference type="GO" id="GO:0045254">
    <property type="term" value="C:pyruvate dehydrogenase complex"/>
    <property type="evidence" value="ECO:0007669"/>
    <property type="project" value="InterPro"/>
</dbReference>
<comment type="similarity">
    <text evidence="1 4">Belongs to the 2-oxoacid dehydrogenase family.</text>
</comment>
<evidence type="ECO:0000259" key="7">
    <source>
        <dbReference type="PROSITE" id="PS51826"/>
    </source>
</evidence>
<feature type="compositionally biased region" description="Low complexity" evidence="5">
    <location>
        <begin position="201"/>
        <end position="212"/>
    </location>
</feature>
<evidence type="ECO:0000256" key="1">
    <source>
        <dbReference type="ARBA" id="ARBA00007317"/>
    </source>
</evidence>
<feature type="domain" description="Peripheral subunit-binding (PSBD)" evidence="7">
    <location>
        <begin position="244"/>
        <end position="281"/>
    </location>
</feature>
<dbReference type="InterPro" id="IPR036625">
    <property type="entry name" value="E3-bd_dom_sf"/>
</dbReference>
<dbReference type="PROSITE" id="PS50968">
    <property type="entry name" value="BIOTINYL_LIPOYL"/>
    <property type="match status" value="1"/>
</dbReference>
<evidence type="ECO:0000256" key="5">
    <source>
        <dbReference type="SAM" id="MobiDB-lite"/>
    </source>
</evidence>
<dbReference type="Gene3D" id="2.40.50.100">
    <property type="match status" value="1"/>
</dbReference>
<reference evidence="8 9" key="1">
    <citation type="submission" date="2023-10" db="EMBL/GenBank/DDBJ databases">
        <authorList>
            <person name="Maclean D."/>
            <person name="Macfadyen A."/>
        </authorList>
    </citation>
    <scope>NUCLEOTIDE SEQUENCE [LARGE SCALE GENOMIC DNA]</scope>
</reference>
<accession>A0AAV1IEW1</accession>
<dbReference type="PANTHER" id="PTHR23151:SF75">
    <property type="entry name" value="DIHYDROLIPOYLLYSINE-RESIDUE ACETYLTRANSFERASE COMPONENT 5 OF PYRUVATE DEHYDROGENASE COMPLEX, CHLOROPLASTIC"/>
    <property type="match status" value="1"/>
</dbReference>
<keyword evidence="4" id="KW-0808">Transferase</keyword>
<dbReference type="AlphaFoldDB" id="A0AAV1IEW1"/>
<dbReference type="Gene3D" id="3.30.559.10">
    <property type="entry name" value="Chloramphenicol acetyltransferase-like domain"/>
    <property type="match status" value="1"/>
</dbReference>
<dbReference type="InterPro" id="IPR045257">
    <property type="entry name" value="E2/Pdx1"/>
</dbReference>
<feature type="domain" description="Lipoyl-binding" evidence="6">
    <location>
        <begin position="86"/>
        <end position="161"/>
    </location>
</feature>
<evidence type="ECO:0000256" key="2">
    <source>
        <dbReference type="ARBA" id="ARBA00022823"/>
    </source>
</evidence>
<protein>
    <recommendedName>
        <fullName evidence="4">Dihydrolipoamide acetyltransferase component of pyruvate dehydrogenase complex</fullName>
        <ecNumber evidence="4">2.3.1.-</ecNumber>
    </recommendedName>
</protein>
<evidence type="ECO:0000259" key="6">
    <source>
        <dbReference type="PROSITE" id="PS50968"/>
    </source>
</evidence>
<dbReference type="InterPro" id="IPR003016">
    <property type="entry name" value="2-oxoA_DH_lipoyl-BS"/>
</dbReference>
<dbReference type="Proteomes" id="UP001314263">
    <property type="component" value="Unassembled WGS sequence"/>
</dbReference>
<comment type="cofactor">
    <cofactor evidence="4">
        <name>(R)-lipoate</name>
        <dbReference type="ChEBI" id="CHEBI:83088"/>
    </cofactor>
</comment>
<dbReference type="SUPFAM" id="SSF52777">
    <property type="entry name" value="CoA-dependent acyltransferases"/>
    <property type="match status" value="1"/>
</dbReference>
<comment type="caution">
    <text evidence="8">The sequence shown here is derived from an EMBL/GenBank/DDBJ whole genome shotgun (WGS) entry which is preliminary data.</text>
</comment>
<dbReference type="InterPro" id="IPR011053">
    <property type="entry name" value="Single_hybrid_motif"/>
</dbReference>